<evidence type="ECO:0000313" key="1">
    <source>
        <dbReference type="EMBL" id="GME67682.1"/>
    </source>
</evidence>
<gene>
    <name evidence="1" type="ORF">Cboi02_000106100</name>
</gene>
<protein>
    <submittedName>
        <fullName evidence="1">Unnamed protein product</fullName>
    </submittedName>
</protein>
<comment type="caution">
    <text evidence="1">The sequence shown here is derived from an EMBL/GenBank/DDBJ whole genome shotgun (WGS) entry which is preliminary data.</text>
</comment>
<dbReference type="Proteomes" id="UP001165120">
    <property type="component" value="Unassembled WGS sequence"/>
</dbReference>
<dbReference type="EMBL" id="BSXN01000227">
    <property type="protein sequence ID" value="GME67682.1"/>
    <property type="molecule type" value="Genomic_DNA"/>
</dbReference>
<sequence length="103" mass="11532">MSHDNGTYQWYQLSAYASIIFWPVRGQYHEATVSSCLADFIATRVLLFCNDGVVLGRLGYLLSIEIPAQNICRNSPLGTVVLAKNANSCQHVRCLLVSYHRIV</sequence>
<proteinExistence type="predicted"/>
<accession>A0A9W6SYX6</accession>
<reference evidence="1" key="1">
    <citation type="submission" date="2023-04" db="EMBL/GenBank/DDBJ databases">
        <title>Candida boidinii NBRC 10035.</title>
        <authorList>
            <person name="Ichikawa N."/>
            <person name="Sato H."/>
            <person name="Tonouchi N."/>
        </authorList>
    </citation>
    <scope>NUCLEOTIDE SEQUENCE</scope>
    <source>
        <strain evidence="1">NBRC 10035</strain>
    </source>
</reference>
<name>A0A9W6SYX6_CANBO</name>
<evidence type="ECO:0000313" key="2">
    <source>
        <dbReference type="Proteomes" id="UP001165120"/>
    </source>
</evidence>
<dbReference type="AlphaFoldDB" id="A0A9W6SYX6"/>
<organism evidence="1 2">
    <name type="scientific">Candida boidinii</name>
    <name type="common">Yeast</name>
    <dbReference type="NCBI Taxonomy" id="5477"/>
    <lineage>
        <taxon>Eukaryota</taxon>
        <taxon>Fungi</taxon>
        <taxon>Dikarya</taxon>
        <taxon>Ascomycota</taxon>
        <taxon>Saccharomycotina</taxon>
        <taxon>Pichiomycetes</taxon>
        <taxon>Pichiales</taxon>
        <taxon>Pichiaceae</taxon>
        <taxon>Ogataea</taxon>
        <taxon>Ogataea/Candida clade</taxon>
    </lineage>
</organism>
<keyword evidence="2" id="KW-1185">Reference proteome</keyword>